<sequence>MAEALGVASSVLAIVTAAIQSVQFLYKTIDDIKGAPDAVKNIGGDLKAVEPILRQLNTALTNGNPQVVLSDEIKCAVENCDRACTAFQTLLAHWMRHSTQEKAFWVDRWRVGLFGQDRIKAFNGRLNDCKATLSIALSTATIITTTNQEYIMKDMKDMMLKNNETILQQEIARAGGQRTEIESTLQQISVRDSAQQDEESEQSKQDLLQEIRQQQAANDAFRKTCEEALSRTVYERRGLKIKGVKATNHSSVLTGFINTSGEESRIDQDISDVVADNWSVAVAGVVKNFDFKDLRPTNPSN</sequence>
<dbReference type="OrthoDB" id="432483at2759"/>
<proteinExistence type="predicted"/>
<dbReference type="OMA" id="ILCKDAC"/>
<dbReference type="InterPro" id="IPR013087">
    <property type="entry name" value="Znf_C2H2_type"/>
</dbReference>
<protein>
    <recommendedName>
        <fullName evidence="1">C2H2-type domain-containing protein</fullName>
    </recommendedName>
</protein>
<comment type="caution">
    <text evidence="2">The sequence shown here is derived from an EMBL/GenBank/DDBJ whole genome shotgun (WGS) entry which is preliminary data.</text>
</comment>
<dbReference type="InterPro" id="IPR031348">
    <property type="entry name" value="PigL_N"/>
</dbReference>
<feature type="non-terminal residue" evidence="2">
    <location>
        <position position="1"/>
    </location>
</feature>
<dbReference type="EMBL" id="NCSJ02000044">
    <property type="protein sequence ID" value="RFU32971.1"/>
    <property type="molecule type" value="Genomic_DNA"/>
</dbReference>
<dbReference type="STRING" id="5539.A0A3E2HIX8"/>
<feature type="domain" description="C2H2-type" evidence="1">
    <location>
        <begin position="75"/>
        <end position="97"/>
    </location>
</feature>
<evidence type="ECO:0000259" key="1">
    <source>
        <dbReference type="PROSITE" id="PS00028"/>
    </source>
</evidence>
<accession>A0A3E2HIX8</accession>
<dbReference type="AlphaFoldDB" id="A0A3E2HIX8"/>
<name>A0A3E2HIX8_SCYLI</name>
<evidence type="ECO:0000313" key="3">
    <source>
        <dbReference type="Proteomes" id="UP000258309"/>
    </source>
</evidence>
<evidence type="ECO:0000313" key="2">
    <source>
        <dbReference type="EMBL" id="RFU32971.1"/>
    </source>
</evidence>
<reference evidence="2 3" key="1">
    <citation type="submission" date="2018-05" db="EMBL/GenBank/DDBJ databases">
        <title>Draft genome sequence of Scytalidium lignicola DSM 105466, a ubiquitous saprotrophic fungus.</title>
        <authorList>
            <person name="Buettner E."/>
            <person name="Gebauer A.M."/>
            <person name="Hofrichter M."/>
            <person name="Liers C."/>
            <person name="Kellner H."/>
        </authorList>
    </citation>
    <scope>NUCLEOTIDE SEQUENCE [LARGE SCALE GENOMIC DNA]</scope>
    <source>
        <strain evidence="2 3">DSM 105466</strain>
    </source>
</reference>
<dbReference type="Proteomes" id="UP000258309">
    <property type="component" value="Unassembled WGS sequence"/>
</dbReference>
<dbReference type="Pfam" id="PF17111">
    <property type="entry name" value="PigL_N"/>
    <property type="match status" value="1"/>
</dbReference>
<gene>
    <name evidence="2" type="ORF">B7463_g3375</name>
</gene>
<organism evidence="2 3">
    <name type="scientific">Scytalidium lignicola</name>
    <name type="common">Hyphomycete</name>
    <dbReference type="NCBI Taxonomy" id="5539"/>
    <lineage>
        <taxon>Eukaryota</taxon>
        <taxon>Fungi</taxon>
        <taxon>Dikarya</taxon>
        <taxon>Ascomycota</taxon>
        <taxon>Pezizomycotina</taxon>
        <taxon>Leotiomycetes</taxon>
        <taxon>Leotiomycetes incertae sedis</taxon>
        <taxon>Scytalidium</taxon>
    </lineage>
</organism>
<dbReference type="PROSITE" id="PS00028">
    <property type="entry name" value="ZINC_FINGER_C2H2_1"/>
    <property type="match status" value="1"/>
</dbReference>
<feature type="non-terminal residue" evidence="2">
    <location>
        <position position="301"/>
    </location>
</feature>
<keyword evidence="3" id="KW-1185">Reference proteome</keyword>